<accession>A0A7M1RW86</accession>
<reference evidence="1 2" key="1">
    <citation type="submission" date="2020-07" db="EMBL/GenBank/DDBJ databases">
        <title>Taxonomic proposal: Crassvirales, a new order of highly abundant and diverse bacterial viruses.</title>
        <authorList>
            <person name="Shkoporov A.N."/>
            <person name="Stockdale S.R."/>
            <person name="Guerin E."/>
            <person name="Ross R.P."/>
            <person name="Hill C."/>
        </authorList>
    </citation>
    <scope>NUCLEOTIDE SEQUENCE [LARGE SCALE GENOMIC DNA]</scope>
</reference>
<dbReference type="EMBL" id="MT774382">
    <property type="protein sequence ID" value="QOR58685.1"/>
    <property type="molecule type" value="Genomic_DNA"/>
</dbReference>
<dbReference type="GeneID" id="65129165"/>
<organism evidence="1 2">
    <name type="scientific">uncultured phage cr10_1</name>
    <dbReference type="NCBI Taxonomy" id="2772066"/>
    <lineage>
        <taxon>Viruses</taxon>
        <taxon>Duplodnaviria</taxon>
        <taxon>Heunggongvirae</taxon>
        <taxon>Uroviricota</taxon>
        <taxon>Caudoviricetes</taxon>
        <taxon>Crassvirales</taxon>
        <taxon>Suoliviridae</taxon>
        <taxon>Boorivirinae</taxon>
        <taxon>Canhaevirus</taxon>
        <taxon>Canhaevirus hiberniae</taxon>
    </lineage>
</organism>
<dbReference type="KEGG" id="vg:65129165"/>
<sequence>MIRLIIKKGNTWLSVFTLAQIFTKHLKLTRYDALKLAYTTLRQDVVVQSSTNAGLYYFHVDLHRKKFNAEIYDVHDLAAQLDLLKYAPFQCGMHTKGGKVLWKSNPKDDIYKEIRT</sequence>
<evidence type="ECO:0000313" key="1">
    <source>
        <dbReference type="EMBL" id="QOR58685.1"/>
    </source>
</evidence>
<name>A0A7M1RW86_9CAUD</name>
<evidence type="ECO:0000313" key="2">
    <source>
        <dbReference type="Proteomes" id="UP000593744"/>
    </source>
</evidence>
<dbReference type="Proteomes" id="UP000593744">
    <property type="component" value="Segment"/>
</dbReference>
<keyword evidence="2" id="KW-1185">Reference proteome</keyword>
<proteinExistence type="predicted"/>
<dbReference type="RefSeq" id="YP_010110843.1">
    <property type="nucleotide sequence ID" value="NC_055875.1"/>
</dbReference>
<protein>
    <submittedName>
        <fullName evidence="1">Uncharacterized protein</fullName>
    </submittedName>
</protein>